<dbReference type="PANTHER" id="PTHR30081">
    <property type="entry name" value="PROTEIN-EXPORT MEMBRANE PROTEIN SEC"/>
    <property type="match status" value="1"/>
</dbReference>
<comment type="subcellular location">
    <subcellularLocation>
        <location evidence="1 9">Cell membrane</location>
        <topology evidence="1 9">Multi-pass membrane protein</topology>
    </subcellularLocation>
</comment>
<feature type="transmembrane region" description="Helical" evidence="9">
    <location>
        <begin position="702"/>
        <end position="721"/>
    </location>
</feature>
<keyword evidence="8 9" id="KW-0472">Membrane</keyword>
<dbReference type="GO" id="GO:0005886">
    <property type="term" value="C:plasma membrane"/>
    <property type="evidence" value="ECO:0007669"/>
    <property type="project" value="UniProtKB-SubCell"/>
</dbReference>
<evidence type="ECO:0000256" key="4">
    <source>
        <dbReference type="ARBA" id="ARBA00022692"/>
    </source>
</evidence>
<dbReference type="InterPro" id="IPR048634">
    <property type="entry name" value="SecD_SecF_C"/>
</dbReference>
<evidence type="ECO:0000313" key="15">
    <source>
        <dbReference type="EMBL" id="WEK35105.1"/>
    </source>
</evidence>
<dbReference type="Pfam" id="PF07549">
    <property type="entry name" value="Sec_GG"/>
    <property type="match status" value="1"/>
</dbReference>
<evidence type="ECO:0000256" key="9">
    <source>
        <dbReference type="HAMAP-Rule" id="MF_01463"/>
    </source>
</evidence>
<feature type="domain" description="Protein export membrane protein SecD/SecF C-terminal" evidence="12">
    <location>
        <begin position="499"/>
        <end position="668"/>
    </location>
</feature>
<feature type="transmembrane region" description="Helical" evidence="9">
    <location>
        <begin position="856"/>
        <end position="878"/>
    </location>
</feature>
<sequence length="1025" mass="112558">MRALVSIFTALLIGISLYQLSFTWFVNKHEKEMADKAVTQVKRASPQSAAQKYPDSKEAQALYQDTLDNLLKDRKQALLDSTADKKITWWGQTYRKAKESELLLGLDLQGGINVTLDIALDGLIKGLANNPKDPQIVKAIEEANRLKLTSDQNYISLFATAFSKVNPGTKMAPHFANGNNKLSASASDNQVISYMNTQANNAMGQTFEVLRKRIDKFGVAQPTISLDESKGIITVELAGASDPERVRKYLQSTANLQFWEMYTWNDLGSGLQKADQALAQLLSNPNRTGDSTVAALADSVKKDTSLAATNPLFIKLNPPQPYADAQGRPAYGAALGYSRLQDTAVVNAYLAMPSVRAFFPGNAKFLWGKQERDSEGKPLQSLALYSVKTIPGKEGAELEGNAIEDANQEFNQMTNEVTVTMSMTPSGSTTWARMTGRNIGKPIAIVLDDIVYTAPNVNQKIEGGNSSITMGRGEKNRNLVIEEAQDIAKILKSGKLEAPAKIVQEQIVGPTLGQAAIKGGMMAFGLSFIVIFILMLVYYNTGGWVANIALILNLLFTVGVLSALGATLTAPGIAGLVLTIGIAVDTNVLIFERIKEELTKGKSYSQAVIDGYKRSMAPVLDAHFTNLLTAIILFYFGLGPVLGFATTQILGILLSLFCGIFVSRLVSDFWTKKNRHFNYFTPLSRKIFKHASFRFIEYRKKTYIISIVILLLGIAALFNGFKYGVEFSGGRSYVVRFDKPVNAEQVREALEKTFDKSPVVKTYGSPSQLDITTDYLIEQSGMAVDSTVQNKLYEGLKPFLEPGISKAAFDARYLQGAKKVDATISDDLKAGAQWATFWSLFMIAVYILIRFRDWRYSIGTIVGLLHDVLITVIVFSFLKDIMPFSLEVDQHFIAAILTVIGFSMNDKVIVFDRIREYSREMIGADKTTIINRAINDTLSRTIMTSFTVFLTILILFLVGGEVTKGFAFAMLVGVVTATYSSIFVSAPILVDFAKDKPLGEQHANTKPNTPSAKPKPASPLADKKA</sequence>
<feature type="transmembrane region" description="Helical" evidence="9">
    <location>
        <begin position="966"/>
        <end position="990"/>
    </location>
</feature>
<feature type="domain" description="Protein export membrane protein SecD/SecF C-terminal" evidence="12">
    <location>
        <begin position="816"/>
        <end position="994"/>
    </location>
</feature>
<dbReference type="InterPro" id="IPR055344">
    <property type="entry name" value="SecD_SecF_C_bact"/>
</dbReference>
<feature type="transmembrane region" description="Helical" evidence="9">
    <location>
        <begin position="942"/>
        <end position="960"/>
    </location>
</feature>
<feature type="transmembrane region" description="Helical" evidence="9">
    <location>
        <begin position="890"/>
        <end position="911"/>
    </location>
</feature>
<evidence type="ECO:0000259" key="14">
    <source>
        <dbReference type="Pfam" id="PF22599"/>
    </source>
</evidence>
<dbReference type="InterPro" id="IPR054384">
    <property type="entry name" value="SecDF_P1_head"/>
</dbReference>
<dbReference type="PANTHER" id="PTHR30081:SF1">
    <property type="entry name" value="PROTEIN TRANSLOCASE SUBUNIT SECD"/>
    <property type="match status" value="1"/>
</dbReference>
<dbReference type="SUPFAM" id="SSF82866">
    <property type="entry name" value="Multidrug efflux transporter AcrB transmembrane domain"/>
    <property type="match status" value="2"/>
</dbReference>
<keyword evidence="5 9" id="KW-0653">Protein transport</keyword>
<proteinExistence type="inferred from homology"/>
<accession>A0AAJ6BF05</accession>
<dbReference type="PRINTS" id="PR01755">
    <property type="entry name" value="SECFTRNLCASE"/>
</dbReference>
<evidence type="ECO:0000256" key="11">
    <source>
        <dbReference type="SAM" id="MobiDB-lite"/>
    </source>
</evidence>
<dbReference type="InterPro" id="IPR022646">
    <property type="entry name" value="SecD/SecF_CS"/>
</dbReference>
<dbReference type="GO" id="GO:0065002">
    <property type="term" value="P:intracellular protein transmembrane transport"/>
    <property type="evidence" value="ECO:0007669"/>
    <property type="project" value="UniProtKB-UniRule"/>
</dbReference>
<dbReference type="GO" id="GO:0006605">
    <property type="term" value="P:protein targeting"/>
    <property type="evidence" value="ECO:0007669"/>
    <property type="project" value="UniProtKB-UniRule"/>
</dbReference>
<evidence type="ECO:0000256" key="8">
    <source>
        <dbReference type="ARBA" id="ARBA00023136"/>
    </source>
</evidence>
<feature type="transmembrane region" description="Helical" evidence="9">
    <location>
        <begin position="544"/>
        <end position="566"/>
    </location>
</feature>
<feature type="transmembrane region" description="Helical" evidence="9">
    <location>
        <begin position="831"/>
        <end position="849"/>
    </location>
</feature>
<feature type="domain" description="SecDF P1 head subdomain" evidence="14">
    <location>
        <begin position="393"/>
        <end position="498"/>
    </location>
</feature>
<evidence type="ECO:0000313" key="16">
    <source>
        <dbReference type="Proteomes" id="UP001220610"/>
    </source>
</evidence>
<keyword evidence="6 9" id="KW-1133">Transmembrane helix</keyword>
<evidence type="ECO:0000256" key="10">
    <source>
        <dbReference type="HAMAP-Rule" id="MF_01464"/>
    </source>
</evidence>
<feature type="transmembrane region" description="Helical" evidence="9">
    <location>
        <begin position="520"/>
        <end position="539"/>
    </location>
</feature>
<keyword evidence="3 9" id="KW-1003">Cell membrane</keyword>
<dbReference type="Gene3D" id="3.30.1360.200">
    <property type="match status" value="1"/>
</dbReference>
<dbReference type="Pfam" id="PF21760">
    <property type="entry name" value="SecD_1st"/>
    <property type="match status" value="1"/>
</dbReference>
<protein>
    <recommendedName>
        <fullName evidence="9 10">Multifunctional fusion protein</fullName>
    </recommendedName>
    <domain>
        <recommendedName>
            <fullName evidence="9">Protein translocase subunit SecD</fullName>
        </recommendedName>
    </domain>
    <domain>
        <recommendedName>
            <fullName evidence="10">Protein-export membrane protein SecF</fullName>
        </recommendedName>
    </domain>
</protein>
<dbReference type="FunFam" id="1.20.1640.10:FF:000004">
    <property type="entry name" value="Protein translocase subunit SecD"/>
    <property type="match status" value="1"/>
</dbReference>
<keyword evidence="7 9" id="KW-0811">Translocation</keyword>
<feature type="compositionally biased region" description="Low complexity" evidence="11">
    <location>
        <begin position="1004"/>
        <end position="1025"/>
    </location>
</feature>
<reference evidence="15" key="1">
    <citation type="submission" date="2023-03" db="EMBL/GenBank/DDBJ databases">
        <title>Andean soil-derived lignocellulolytic bacterial consortium as a source of novel taxa and putative plastic-active enzymes.</title>
        <authorList>
            <person name="Diaz-Garcia L."/>
            <person name="Chuvochina M."/>
            <person name="Feuerriegel G."/>
            <person name="Bunk B."/>
            <person name="Sproer C."/>
            <person name="Streit W.R."/>
            <person name="Rodriguez L.M."/>
            <person name="Overmann J."/>
            <person name="Jimenez D.J."/>
        </authorList>
    </citation>
    <scope>NUCLEOTIDE SEQUENCE</scope>
    <source>
        <strain evidence="15">MAG 7</strain>
    </source>
</reference>
<dbReference type="GO" id="GO:0043952">
    <property type="term" value="P:protein transport by the Sec complex"/>
    <property type="evidence" value="ECO:0007669"/>
    <property type="project" value="UniProtKB-UniRule"/>
</dbReference>
<evidence type="ECO:0000259" key="13">
    <source>
        <dbReference type="Pfam" id="PF21760"/>
    </source>
</evidence>
<evidence type="ECO:0000256" key="2">
    <source>
        <dbReference type="ARBA" id="ARBA00022448"/>
    </source>
</evidence>
<keyword evidence="4 9" id="KW-0812">Transmembrane</keyword>
<dbReference type="HAMAP" id="MF_01463_B">
    <property type="entry name" value="SecD_B"/>
    <property type="match status" value="1"/>
</dbReference>
<dbReference type="Pfam" id="PF02355">
    <property type="entry name" value="SecD_SecF_C"/>
    <property type="match status" value="2"/>
</dbReference>
<dbReference type="InterPro" id="IPR022813">
    <property type="entry name" value="SecD/SecF_arch_bac"/>
</dbReference>
<feature type="region of interest" description="Disordered" evidence="11">
    <location>
        <begin position="1000"/>
        <end position="1025"/>
    </location>
</feature>
<evidence type="ECO:0000256" key="1">
    <source>
        <dbReference type="ARBA" id="ARBA00004651"/>
    </source>
</evidence>
<gene>
    <name evidence="15" type="primary">secDF</name>
    <name evidence="9" type="synonym">secD</name>
    <name evidence="10" type="synonym">secF</name>
    <name evidence="15" type="ORF">P0Y53_21660</name>
</gene>
<keyword evidence="2 9" id="KW-0813">Transport</keyword>
<dbReference type="NCBIfam" id="TIGR00916">
    <property type="entry name" value="2A0604s01"/>
    <property type="match status" value="1"/>
</dbReference>
<feature type="transmembrane region" description="Helical" evidence="9">
    <location>
        <begin position="572"/>
        <end position="591"/>
    </location>
</feature>
<comment type="subunit">
    <text evidence="9">Forms a complex with SecF. Part of the essential Sec protein translocation apparatus which comprises SecA, SecYEG and auxiliary proteins SecDF. Other proteins may also be involved.</text>
</comment>
<comment type="similarity">
    <text evidence="9">Belongs to the SecD/SecF family. SecD subfamily.</text>
</comment>
<comment type="caution">
    <text evidence="9">Lacks conserved residue(s) required for the propagation of feature annotation.</text>
</comment>
<dbReference type="Proteomes" id="UP001220610">
    <property type="component" value="Chromosome"/>
</dbReference>
<evidence type="ECO:0000256" key="7">
    <source>
        <dbReference type="ARBA" id="ARBA00023010"/>
    </source>
</evidence>
<feature type="transmembrane region" description="Helical" evidence="9">
    <location>
        <begin position="619"/>
        <end position="638"/>
    </location>
</feature>
<evidence type="ECO:0000256" key="3">
    <source>
        <dbReference type="ARBA" id="ARBA00022475"/>
    </source>
</evidence>
<dbReference type="GO" id="GO:0015450">
    <property type="term" value="F:protein-transporting ATPase activity"/>
    <property type="evidence" value="ECO:0007669"/>
    <property type="project" value="InterPro"/>
</dbReference>
<dbReference type="Gene3D" id="1.20.1640.10">
    <property type="entry name" value="Multidrug efflux transporter AcrB transmembrane domain"/>
    <property type="match status" value="2"/>
</dbReference>
<feature type="transmembrane region" description="Helical" evidence="9">
    <location>
        <begin position="644"/>
        <end position="666"/>
    </location>
</feature>
<comment type="similarity">
    <text evidence="10">Belongs to the SecD/SecF family. SecF subfamily.</text>
</comment>
<organism evidence="15 16">
    <name type="scientific">Candidatus Pseudobacter hemicellulosilyticus</name>
    <dbReference type="NCBI Taxonomy" id="3121375"/>
    <lineage>
        <taxon>Bacteria</taxon>
        <taxon>Pseudomonadati</taxon>
        <taxon>Bacteroidota</taxon>
        <taxon>Chitinophagia</taxon>
        <taxon>Chitinophagales</taxon>
        <taxon>Chitinophagaceae</taxon>
        <taxon>Pseudobacter</taxon>
    </lineage>
</organism>
<comment type="subunit">
    <text evidence="10">Forms a complex with SecD. Part of the essential Sec protein translocation apparatus which comprises SecA, SecYEG and auxiliary proteins SecDF. Other proteins may also be involved.</text>
</comment>
<feature type="domain" description="Protein translocase subunit SecDF P1" evidence="13">
    <location>
        <begin position="203"/>
        <end position="261"/>
    </location>
</feature>
<dbReference type="InterPro" id="IPR005665">
    <property type="entry name" value="SecF_bac"/>
</dbReference>
<evidence type="ECO:0000259" key="12">
    <source>
        <dbReference type="Pfam" id="PF02355"/>
    </source>
</evidence>
<dbReference type="InterPro" id="IPR022645">
    <property type="entry name" value="SecD/SecF_bac"/>
</dbReference>
<dbReference type="NCBIfam" id="TIGR01129">
    <property type="entry name" value="secD"/>
    <property type="match status" value="1"/>
</dbReference>
<dbReference type="NCBIfam" id="NF009585">
    <property type="entry name" value="PRK13024.1-5"/>
    <property type="match status" value="1"/>
</dbReference>
<dbReference type="Pfam" id="PF22599">
    <property type="entry name" value="SecDF_P1_head"/>
    <property type="match status" value="1"/>
</dbReference>
<name>A0AAJ6BF05_9BACT</name>
<dbReference type="InterPro" id="IPR048631">
    <property type="entry name" value="SecD_1st"/>
</dbReference>
<comment type="function">
    <text evidence="9">Part of the Sec protein translocase complex. Interacts with the SecYEG preprotein conducting channel. SecDF uses the proton motive force (PMF) to complete protein translocation after the ATP-dependent function of SecA.</text>
</comment>
<dbReference type="EMBL" id="CP119311">
    <property type="protein sequence ID" value="WEK35105.1"/>
    <property type="molecule type" value="Genomic_DNA"/>
</dbReference>
<dbReference type="AlphaFoldDB" id="A0AAJ6BF05"/>
<dbReference type="HAMAP" id="MF_01464_B">
    <property type="entry name" value="SecF_B"/>
    <property type="match status" value="1"/>
</dbReference>
<evidence type="ECO:0000256" key="6">
    <source>
        <dbReference type="ARBA" id="ARBA00022989"/>
    </source>
</evidence>
<evidence type="ECO:0000256" key="5">
    <source>
        <dbReference type="ARBA" id="ARBA00022927"/>
    </source>
</evidence>
<dbReference type="NCBIfam" id="TIGR00966">
    <property type="entry name" value="transloc_SecF"/>
    <property type="match status" value="1"/>
</dbReference>
<dbReference type="Gene3D" id="3.30.70.3220">
    <property type="match status" value="1"/>
</dbReference>
<dbReference type="InterPro" id="IPR005791">
    <property type="entry name" value="SecD"/>
</dbReference>